<dbReference type="NCBIfam" id="TIGR03910">
    <property type="entry name" value="pyrrolys_PylB"/>
    <property type="match status" value="1"/>
</dbReference>
<feature type="non-terminal residue" evidence="8">
    <location>
        <position position="421"/>
    </location>
</feature>
<dbReference type="AlphaFoldDB" id="A0A9D1U8V8"/>
<dbReference type="Pfam" id="PF04055">
    <property type="entry name" value="Radical_SAM"/>
    <property type="match status" value="1"/>
</dbReference>
<dbReference type="InterPro" id="IPR023891">
    <property type="entry name" value="Pyrrolys_PylB"/>
</dbReference>
<protein>
    <submittedName>
        <fullName evidence="8">Methylornithine synthase PylB</fullName>
    </submittedName>
</protein>
<dbReference type="PROSITE" id="PS51918">
    <property type="entry name" value="RADICAL_SAM"/>
    <property type="match status" value="1"/>
</dbReference>
<organism evidence="8 9">
    <name type="scientific">Candidatus Bilophila faecipullorum</name>
    <dbReference type="NCBI Taxonomy" id="2838482"/>
    <lineage>
        <taxon>Bacteria</taxon>
        <taxon>Pseudomonadati</taxon>
        <taxon>Thermodesulfobacteriota</taxon>
        <taxon>Desulfovibrionia</taxon>
        <taxon>Desulfovibrionales</taxon>
        <taxon>Desulfovibrionaceae</taxon>
        <taxon>Bilophila</taxon>
    </lineage>
</organism>
<evidence type="ECO:0000256" key="6">
    <source>
        <dbReference type="SAM" id="MobiDB-lite"/>
    </source>
</evidence>
<dbReference type="SFLD" id="SFLDS00029">
    <property type="entry name" value="Radical_SAM"/>
    <property type="match status" value="1"/>
</dbReference>
<feature type="region of interest" description="Disordered" evidence="6">
    <location>
        <begin position="1"/>
        <end position="71"/>
    </location>
</feature>
<dbReference type="EMBL" id="DXGI01000255">
    <property type="protein sequence ID" value="HIW78837.1"/>
    <property type="molecule type" value="Genomic_DNA"/>
</dbReference>
<dbReference type="InterPro" id="IPR013785">
    <property type="entry name" value="Aldolase_TIM"/>
</dbReference>
<evidence type="ECO:0000256" key="5">
    <source>
        <dbReference type="ARBA" id="ARBA00023014"/>
    </source>
</evidence>
<evidence type="ECO:0000256" key="1">
    <source>
        <dbReference type="ARBA" id="ARBA00001966"/>
    </source>
</evidence>
<dbReference type="PANTHER" id="PTHR43726:SF1">
    <property type="entry name" value="BIOTIN SYNTHASE"/>
    <property type="match status" value="1"/>
</dbReference>
<dbReference type="InterPro" id="IPR058240">
    <property type="entry name" value="rSAM_sf"/>
</dbReference>
<dbReference type="GO" id="GO:0046872">
    <property type="term" value="F:metal ion binding"/>
    <property type="evidence" value="ECO:0007669"/>
    <property type="project" value="UniProtKB-KW"/>
</dbReference>
<evidence type="ECO:0000256" key="2">
    <source>
        <dbReference type="ARBA" id="ARBA00022691"/>
    </source>
</evidence>
<proteinExistence type="predicted"/>
<dbReference type="PANTHER" id="PTHR43726">
    <property type="entry name" value="3-METHYLORNITHINE SYNTHASE"/>
    <property type="match status" value="1"/>
</dbReference>
<name>A0A9D1U8V8_9BACT</name>
<dbReference type="InterPro" id="IPR034422">
    <property type="entry name" value="HydE/PylB-like"/>
</dbReference>
<keyword evidence="3" id="KW-0479">Metal-binding</keyword>
<dbReference type="SUPFAM" id="SSF102114">
    <property type="entry name" value="Radical SAM enzymes"/>
    <property type="match status" value="1"/>
</dbReference>
<dbReference type="CDD" id="cd01335">
    <property type="entry name" value="Radical_SAM"/>
    <property type="match status" value="1"/>
</dbReference>
<dbReference type="Proteomes" id="UP000824264">
    <property type="component" value="Unassembled WGS sequence"/>
</dbReference>
<dbReference type="GO" id="GO:0071524">
    <property type="term" value="P:pyrrolysine biosynthetic process"/>
    <property type="evidence" value="ECO:0007669"/>
    <property type="project" value="InterPro"/>
</dbReference>
<keyword evidence="4" id="KW-0408">Iron</keyword>
<dbReference type="GO" id="GO:0051536">
    <property type="term" value="F:iron-sulfur cluster binding"/>
    <property type="evidence" value="ECO:0007669"/>
    <property type="project" value="UniProtKB-KW"/>
</dbReference>
<dbReference type="SFLD" id="SFLDF00349">
    <property type="entry name" value="3-methylornithine_synthase_(Py"/>
    <property type="match status" value="1"/>
</dbReference>
<dbReference type="GO" id="GO:0016740">
    <property type="term" value="F:transferase activity"/>
    <property type="evidence" value="ECO:0007669"/>
    <property type="project" value="TreeGrafter"/>
</dbReference>
<gene>
    <name evidence="8" type="primary">pylB</name>
    <name evidence="8" type="ORF">H9874_06805</name>
</gene>
<evidence type="ECO:0000259" key="7">
    <source>
        <dbReference type="PROSITE" id="PS51918"/>
    </source>
</evidence>
<dbReference type="InterPro" id="IPR006638">
    <property type="entry name" value="Elp3/MiaA/NifB-like_rSAM"/>
</dbReference>
<comment type="caution">
    <text evidence="8">The sequence shown here is derived from an EMBL/GenBank/DDBJ whole genome shotgun (WGS) entry which is preliminary data.</text>
</comment>
<dbReference type="Gene3D" id="3.20.20.70">
    <property type="entry name" value="Aldolase class I"/>
    <property type="match status" value="1"/>
</dbReference>
<evidence type="ECO:0000256" key="3">
    <source>
        <dbReference type="ARBA" id="ARBA00022723"/>
    </source>
</evidence>
<accession>A0A9D1U8V8</accession>
<evidence type="ECO:0000313" key="9">
    <source>
        <dbReference type="Proteomes" id="UP000824264"/>
    </source>
</evidence>
<reference evidence="8" key="1">
    <citation type="journal article" date="2021" name="PeerJ">
        <title>Extensive microbial diversity within the chicken gut microbiome revealed by metagenomics and culture.</title>
        <authorList>
            <person name="Gilroy R."/>
            <person name="Ravi A."/>
            <person name="Getino M."/>
            <person name="Pursley I."/>
            <person name="Horton D.L."/>
            <person name="Alikhan N.F."/>
            <person name="Baker D."/>
            <person name="Gharbi K."/>
            <person name="Hall N."/>
            <person name="Watson M."/>
            <person name="Adriaenssens E.M."/>
            <person name="Foster-Nyarko E."/>
            <person name="Jarju S."/>
            <person name="Secka A."/>
            <person name="Antonio M."/>
            <person name="Oren A."/>
            <person name="Chaudhuri R.R."/>
            <person name="La Ragione R."/>
            <person name="Hildebrand F."/>
            <person name="Pallen M.J."/>
        </authorList>
    </citation>
    <scope>NUCLEOTIDE SEQUENCE</scope>
    <source>
        <strain evidence="8">ChiSxjej5B17-1746</strain>
    </source>
</reference>
<dbReference type="SFLD" id="SFLDG01280">
    <property type="entry name" value="HydE/PylB-like"/>
    <property type="match status" value="1"/>
</dbReference>
<dbReference type="InterPro" id="IPR007197">
    <property type="entry name" value="rSAM"/>
</dbReference>
<keyword evidence="5" id="KW-0411">Iron-sulfur</keyword>
<feature type="domain" description="Radical SAM core" evidence="7">
    <location>
        <begin position="124"/>
        <end position="343"/>
    </location>
</feature>
<evidence type="ECO:0000313" key="8">
    <source>
        <dbReference type="EMBL" id="HIW78837.1"/>
    </source>
</evidence>
<sequence length="421" mass="46161">MLPTVHIAHGLSARKARRLSLPGRTQSPAPSRRAPRRLEGEAVPLRPARRRSRPQGKEAAHPRGSPQSDCLKRKGFAVDTTHQPLESEAPLNREALIRLFDAPESERPALFARARAARERVFGSKVFLYGFLYLSTHCRNDCAFCHYRRSNTALARYRKSTDELLEAARRLASDGVHLLDLTLGEDPYYVEEPGFSRLTELVSALRQATGLPIMVSPGVLPAQRLARLREAGADWYACYQETHIRKRFEGLRLGQDYDVRRRARLDAASCGLLAEDGLLTGLGESAADLADSILAMRAEPLAQVRAMSYVPHPTTLPVPPAAPETRRTRELLAIAAMRLAMPDRLIPASLDVDGLEGLAARLEAGANVVTSIVPSGCGLAGVASEDLDIENERRGVAAVVEGLRALGLEPAAPAEYREWVR</sequence>
<evidence type="ECO:0000256" key="4">
    <source>
        <dbReference type="ARBA" id="ARBA00023004"/>
    </source>
</evidence>
<keyword evidence="2" id="KW-0949">S-adenosyl-L-methionine</keyword>
<comment type="cofactor">
    <cofactor evidence="1">
        <name>[4Fe-4S] cluster</name>
        <dbReference type="ChEBI" id="CHEBI:49883"/>
    </cofactor>
</comment>
<reference evidence="8" key="2">
    <citation type="submission" date="2021-04" db="EMBL/GenBank/DDBJ databases">
        <authorList>
            <person name="Gilroy R."/>
        </authorList>
    </citation>
    <scope>NUCLEOTIDE SEQUENCE</scope>
    <source>
        <strain evidence="8">ChiSxjej5B17-1746</strain>
    </source>
</reference>
<dbReference type="SFLD" id="SFLDG01060">
    <property type="entry name" value="BATS_domain_containing"/>
    <property type="match status" value="1"/>
</dbReference>
<dbReference type="SMART" id="SM00729">
    <property type="entry name" value="Elp3"/>
    <property type="match status" value="1"/>
</dbReference>